<evidence type="ECO:0000313" key="2">
    <source>
        <dbReference type="EMBL" id="KAK4107478.1"/>
    </source>
</evidence>
<feature type="coiled-coil region" evidence="1">
    <location>
        <begin position="121"/>
        <end position="162"/>
    </location>
</feature>
<dbReference type="EMBL" id="MU853373">
    <property type="protein sequence ID" value="KAK4107478.1"/>
    <property type="molecule type" value="Genomic_DNA"/>
</dbReference>
<evidence type="ECO:0000313" key="3">
    <source>
        <dbReference type="Proteomes" id="UP001302812"/>
    </source>
</evidence>
<organism evidence="2 3">
    <name type="scientific">Canariomyces notabilis</name>
    <dbReference type="NCBI Taxonomy" id="2074819"/>
    <lineage>
        <taxon>Eukaryota</taxon>
        <taxon>Fungi</taxon>
        <taxon>Dikarya</taxon>
        <taxon>Ascomycota</taxon>
        <taxon>Pezizomycotina</taxon>
        <taxon>Sordariomycetes</taxon>
        <taxon>Sordariomycetidae</taxon>
        <taxon>Sordariales</taxon>
        <taxon>Chaetomiaceae</taxon>
        <taxon>Canariomyces</taxon>
    </lineage>
</organism>
<dbReference type="SUPFAM" id="SSF90257">
    <property type="entry name" value="Myosin rod fragments"/>
    <property type="match status" value="1"/>
</dbReference>
<accession>A0AAN6QC80</accession>
<gene>
    <name evidence="2" type="ORF">N656DRAFT_785262</name>
</gene>
<keyword evidence="1" id="KW-0175">Coiled coil</keyword>
<comment type="caution">
    <text evidence="2">The sequence shown here is derived from an EMBL/GenBank/DDBJ whole genome shotgun (WGS) entry which is preliminary data.</text>
</comment>
<dbReference type="AlphaFoldDB" id="A0AAN6QC80"/>
<name>A0AAN6QC80_9PEZI</name>
<dbReference type="Proteomes" id="UP001302812">
    <property type="component" value="Unassembled WGS sequence"/>
</dbReference>
<dbReference type="GeneID" id="89940467"/>
<keyword evidence="3" id="KW-1185">Reference proteome</keyword>
<dbReference type="RefSeq" id="XP_064665048.1">
    <property type="nucleotide sequence ID" value="XM_064816342.1"/>
</dbReference>
<feature type="coiled-coil region" evidence="1">
    <location>
        <begin position="199"/>
        <end position="272"/>
    </location>
</feature>
<reference evidence="2" key="2">
    <citation type="submission" date="2023-05" db="EMBL/GenBank/DDBJ databases">
        <authorList>
            <consortium name="Lawrence Berkeley National Laboratory"/>
            <person name="Steindorff A."/>
            <person name="Hensen N."/>
            <person name="Bonometti L."/>
            <person name="Westerberg I."/>
            <person name="Brannstrom I.O."/>
            <person name="Guillou S."/>
            <person name="Cros-Aarteil S."/>
            <person name="Calhoun S."/>
            <person name="Haridas S."/>
            <person name="Kuo A."/>
            <person name="Mondo S."/>
            <person name="Pangilinan J."/>
            <person name="Riley R."/>
            <person name="Labutti K."/>
            <person name="Andreopoulos B."/>
            <person name="Lipzen A."/>
            <person name="Chen C."/>
            <person name="Yanf M."/>
            <person name="Daum C."/>
            <person name="Ng V."/>
            <person name="Clum A."/>
            <person name="Ohm R."/>
            <person name="Martin F."/>
            <person name="Silar P."/>
            <person name="Natvig D."/>
            <person name="Lalanne C."/>
            <person name="Gautier V."/>
            <person name="Ament-Velasquez S.L."/>
            <person name="Kruys A."/>
            <person name="Hutchinson M.I."/>
            <person name="Powell A.J."/>
            <person name="Barry K."/>
            <person name="Miller A.N."/>
            <person name="Grigoriev I.V."/>
            <person name="Debuchy R."/>
            <person name="Gladieux P."/>
            <person name="Thoren M.H."/>
            <person name="Johannesson H."/>
        </authorList>
    </citation>
    <scope>NUCLEOTIDE SEQUENCE</scope>
    <source>
        <strain evidence="2">CBS 508.74</strain>
    </source>
</reference>
<sequence length="326" mass="37191">MAVMIAPWNPDALLRIRGNAKQGEIQCSGINRSAKRRGSRCGFHKYKDNKDNIKVQKRLLSLASKAPSQVTLQDLAELAELCLCRDNHYYQKDDLAEEWMEMVEGFAAIQLAAETHLAARLDEETNAKQVAEQELNDAQTKISNLSVEIGSLKARLAQVELDRTLAEDKLAKVTTDLEVQAQRYKNLLHKVKKVHDYKVQALDNQLAAANTKCASLEQEMDAKLSLASKERQSLSEELAKLKRQLEDATEQNRSLTTENADLEQQLRTTTQVLGQKHQRISMFERELEVERTKPLLVREGQEKQRGRSWLGRLGRWFRGRRSESQV</sequence>
<proteinExistence type="predicted"/>
<reference evidence="2" key="1">
    <citation type="journal article" date="2023" name="Mol. Phylogenet. Evol.">
        <title>Genome-scale phylogeny and comparative genomics of the fungal order Sordariales.</title>
        <authorList>
            <person name="Hensen N."/>
            <person name="Bonometti L."/>
            <person name="Westerberg I."/>
            <person name="Brannstrom I.O."/>
            <person name="Guillou S."/>
            <person name="Cros-Aarteil S."/>
            <person name="Calhoun S."/>
            <person name="Haridas S."/>
            <person name="Kuo A."/>
            <person name="Mondo S."/>
            <person name="Pangilinan J."/>
            <person name="Riley R."/>
            <person name="LaButti K."/>
            <person name="Andreopoulos B."/>
            <person name="Lipzen A."/>
            <person name="Chen C."/>
            <person name="Yan M."/>
            <person name="Daum C."/>
            <person name="Ng V."/>
            <person name="Clum A."/>
            <person name="Steindorff A."/>
            <person name="Ohm R.A."/>
            <person name="Martin F."/>
            <person name="Silar P."/>
            <person name="Natvig D.O."/>
            <person name="Lalanne C."/>
            <person name="Gautier V."/>
            <person name="Ament-Velasquez S.L."/>
            <person name="Kruys A."/>
            <person name="Hutchinson M.I."/>
            <person name="Powell A.J."/>
            <person name="Barry K."/>
            <person name="Miller A.N."/>
            <person name="Grigoriev I.V."/>
            <person name="Debuchy R."/>
            <person name="Gladieux P."/>
            <person name="Hiltunen Thoren M."/>
            <person name="Johannesson H."/>
        </authorList>
    </citation>
    <scope>NUCLEOTIDE SEQUENCE</scope>
    <source>
        <strain evidence="2">CBS 508.74</strain>
    </source>
</reference>
<evidence type="ECO:0000256" key="1">
    <source>
        <dbReference type="SAM" id="Coils"/>
    </source>
</evidence>
<protein>
    <submittedName>
        <fullName evidence="2">Uncharacterized protein</fullName>
    </submittedName>
</protein>